<dbReference type="GO" id="GO:0003777">
    <property type="term" value="F:microtubule motor activity"/>
    <property type="evidence" value="ECO:0007669"/>
    <property type="project" value="InterPro"/>
</dbReference>
<dbReference type="InterPro" id="IPR027417">
    <property type="entry name" value="P-loop_NTPase"/>
</dbReference>
<sequence length="462" mass="52264">MMERNSGIYVLAAKDIFQRLRESDGSMDTHIAFFEIYGGKLYDLLNERKRLYAREDGKGNVCIQGLVERPVDCTSDLMDTIDFGLESRSVGATGVNADSSRSHAVLQITLRTRQRGRLVSKISFIDLAGSERAADTMDSNRKTRMEGAEINKSLLALKECIRALDRGKGHLPFRGSKLTMVLRDSFIGDARTVMIANISPNDKSCENTLNTLRYADRVKELQGKKGRDRTFPVLRLGQNVCDLINRRVEKESGRDGGPRSSRGQGSRAQSLGRREAVPAPFSHRERDRDRPERDRPASEMAQPSHRERERERERERDSGARSAEPTRDQSRDSGAVLSSRPPSEMEGETEGSDAEMVRSHGQVVESLYVLEEEVMHAHRHEVDVMMTLVKEEVSLLHAIEQSELEMDEWVGQLVGILDQKQSAIADLQRKLIEFRQQLKLEEDLSRSFEPNELNTVIRRGGE</sequence>
<dbReference type="InterPro" id="IPR036961">
    <property type="entry name" value="Kinesin_motor_dom_sf"/>
</dbReference>
<keyword evidence="3 9" id="KW-0493">Microtubule</keyword>
<evidence type="ECO:0000256" key="10">
    <source>
        <dbReference type="SAM" id="Coils"/>
    </source>
</evidence>
<dbReference type="PROSITE" id="PS00411">
    <property type="entry name" value="KINESIN_MOTOR_1"/>
    <property type="match status" value="1"/>
</dbReference>
<dbReference type="PANTHER" id="PTHR47971:SF8">
    <property type="entry name" value="KINESIN-LIKE PROTEIN"/>
    <property type="match status" value="1"/>
</dbReference>
<feature type="compositionally biased region" description="Basic and acidic residues" evidence="11">
    <location>
        <begin position="247"/>
        <end position="257"/>
    </location>
</feature>
<dbReference type="SUPFAM" id="SSF52540">
    <property type="entry name" value="P-loop containing nucleoside triphosphate hydrolases"/>
    <property type="match status" value="1"/>
</dbReference>
<dbReference type="Gene3D" id="3.40.850.10">
    <property type="entry name" value="Kinesin motor domain"/>
    <property type="match status" value="1"/>
</dbReference>
<dbReference type="EMBL" id="BDIP01000785">
    <property type="protein sequence ID" value="GIQ82708.1"/>
    <property type="molecule type" value="Genomic_DNA"/>
</dbReference>
<evidence type="ECO:0000256" key="4">
    <source>
        <dbReference type="ARBA" id="ARBA00022741"/>
    </source>
</evidence>
<keyword evidence="10" id="KW-0175">Coiled coil</keyword>
<dbReference type="InterPro" id="IPR001752">
    <property type="entry name" value="Kinesin_motor_dom"/>
</dbReference>
<organism evidence="13 14">
    <name type="scientific">Kipferlia bialata</name>
    <dbReference type="NCBI Taxonomy" id="797122"/>
    <lineage>
        <taxon>Eukaryota</taxon>
        <taxon>Metamonada</taxon>
        <taxon>Carpediemonas-like organisms</taxon>
        <taxon>Kipferlia</taxon>
    </lineage>
</organism>
<evidence type="ECO:0000256" key="8">
    <source>
        <dbReference type="PROSITE-ProRule" id="PRU00283"/>
    </source>
</evidence>
<comment type="caution">
    <text evidence="8">Lacks conserved residue(s) required for the propagation of feature annotation.</text>
</comment>
<dbReference type="PROSITE" id="PS50067">
    <property type="entry name" value="KINESIN_MOTOR_2"/>
    <property type="match status" value="1"/>
</dbReference>
<feature type="domain" description="Kinesin motor" evidence="12">
    <location>
        <begin position="1"/>
        <end position="221"/>
    </location>
</feature>
<accession>A0A9K3GH10</accession>
<gene>
    <name evidence="13" type="ORF">KIPB_003893</name>
</gene>
<dbReference type="GO" id="GO:0005874">
    <property type="term" value="C:microtubule"/>
    <property type="evidence" value="ECO:0007669"/>
    <property type="project" value="UniProtKB-KW"/>
</dbReference>
<dbReference type="InterPro" id="IPR019821">
    <property type="entry name" value="Kinesin_motor_CS"/>
</dbReference>
<dbReference type="FunFam" id="3.40.850.10:FF:000071">
    <property type="entry name" value="Kinesin-like KIF24"/>
    <property type="match status" value="1"/>
</dbReference>
<evidence type="ECO:0000256" key="5">
    <source>
        <dbReference type="ARBA" id="ARBA00022840"/>
    </source>
</evidence>
<proteinExistence type="inferred from homology"/>
<evidence type="ECO:0000313" key="13">
    <source>
        <dbReference type="EMBL" id="GIQ82708.1"/>
    </source>
</evidence>
<keyword evidence="14" id="KW-1185">Reference proteome</keyword>
<evidence type="ECO:0000259" key="12">
    <source>
        <dbReference type="PROSITE" id="PS50067"/>
    </source>
</evidence>
<evidence type="ECO:0000256" key="3">
    <source>
        <dbReference type="ARBA" id="ARBA00022701"/>
    </source>
</evidence>
<dbReference type="PRINTS" id="PR00380">
    <property type="entry name" value="KINESINHEAVY"/>
</dbReference>
<dbReference type="GO" id="GO:0005524">
    <property type="term" value="F:ATP binding"/>
    <property type="evidence" value="ECO:0007669"/>
    <property type="project" value="UniProtKB-KW"/>
</dbReference>
<feature type="compositionally biased region" description="Basic and acidic residues" evidence="11">
    <location>
        <begin position="272"/>
        <end position="297"/>
    </location>
</feature>
<dbReference type="GO" id="GO:0007018">
    <property type="term" value="P:microtubule-based movement"/>
    <property type="evidence" value="ECO:0007669"/>
    <property type="project" value="InterPro"/>
</dbReference>
<evidence type="ECO:0000256" key="2">
    <source>
        <dbReference type="ARBA" id="ARBA00022490"/>
    </source>
</evidence>
<dbReference type="OrthoDB" id="3176171at2759"/>
<feature type="coiled-coil region" evidence="10">
    <location>
        <begin position="417"/>
        <end position="444"/>
    </location>
</feature>
<dbReference type="GO" id="GO:0007019">
    <property type="term" value="P:microtubule depolymerization"/>
    <property type="evidence" value="ECO:0007669"/>
    <property type="project" value="TreeGrafter"/>
</dbReference>
<evidence type="ECO:0000256" key="9">
    <source>
        <dbReference type="RuleBase" id="RU000394"/>
    </source>
</evidence>
<comment type="caution">
    <text evidence="13">The sequence shown here is derived from an EMBL/GenBank/DDBJ whole genome shotgun (WGS) entry which is preliminary data.</text>
</comment>
<dbReference type="Pfam" id="PF00225">
    <property type="entry name" value="Kinesin"/>
    <property type="match status" value="1"/>
</dbReference>
<dbReference type="GO" id="GO:0008017">
    <property type="term" value="F:microtubule binding"/>
    <property type="evidence" value="ECO:0007669"/>
    <property type="project" value="InterPro"/>
</dbReference>
<feature type="region of interest" description="Disordered" evidence="11">
    <location>
        <begin position="247"/>
        <end position="358"/>
    </location>
</feature>
<dbReference type="AlphaFoldDB" id="A0A9K3GH10"/>
<feature type="compositionally biased region" description="Basic and acidic residues" evidence="11">
    <location>
        <begin position="304"/>
        <end position="331"/>
    </location>
</feature>
<keyword evidence="2" id="KW-0963">Cytoplasm</keyword>
<dbReference type="PANTHER" id="PTHR47971">
    <property type="entry name" value="KINESIN-RELATED PROTEIN 6"/>
    <property type="match status" value="1"/>
</dbReference>
<keyword evidence="4 9" id="KW-0547">Nucleotide-binding</keyword>
<keyword evidence="7" id="KW-0206">Cytoskeleton</keyword>
<evidence type="ECO:0000256" key="7">
    <source>
        <dbReference type="ARBA" id="ARBA00023212"/>
    </source>
</evidence>
<dbReference type="Proteomes" id="UP000265618">
    <property type="component" value="Unassembled WGS sequence"/>
</dbReference>
<comment type="subcellular location">
    <subcellularLocation>
        <location evidence="1">Cytoplasm</location>
        <location evidence="1">Cytoskeleton</location>
    </subcellularLocation>
</comment>
<keyword evidence="5 9" id="KW-0067">ATP-binding</keyword>
<evidence type="ECO:0000256" key="11">
    <source>
        <dbReference type="SAM" id="MobiDB-lite"/>
    </source>
</evidence>
<dbReference type="SMART" id="SM00129">
    <property type="entry name" value="KISc"/>
    <property type="match status" value="1"/>
</dbReference>
<feature type="compositionally biased region" description="Low complexity" evidence="11">
    <location>
        <begin position="258"/>
        <end position="271"/>
    </location>
</feature>
<comment type="similarity">
    <text evidence="8 9">Belongs to the TRAFAC class myosin-kinesin ATPase superfamily. Kinesin family.</text>
</comment>
<keyword evidence="6 9" id="KW-0505">Motor protein</keyword>
<name>A0A9K3GH10_9EUKA</name>
<evidence type="ECO:0000256" key="1">
    <source>
        <dbReference type="ARBA" id="ARBA00004245"/>
    </source>
</evidence>
<reference evidence="13 14" key="1">
    <citation type="journal article" date="2018" name="PLoS ONE">
        <title>The draft genome of Kipferlia bialata reveals reductive genome evolution in fornicate parasites.</title>
        <authorList>
            <person name="Tanifuji G."/>
            <person name="Takabayashi S."/>
            <person name="Kume K."/>
            <person name="Takagi M."/>
            <person name="Nakayama T."/>
            <person name="Kamikawa R."/>
            <person name="Inagaki Y."/>
            <person name="Hashimoto T."/>
        </authorList>
    </citation>
    <scope>NUCLEOTIDE SEQUENCE [LARGE SCALE GENOMIC DNA]</scope>
    <source>
        <strain evidence="13">NY0173</strain>
    </source>
</reference>
<dbReference type="InterPro" id="IPR027640">
    <property type="entry name" value="Kinesin-like_fam"/>
</dbReference>
<evidence type="ECO:0000256" key="6">
    <source>
        <dbReference type="ARBA" id="ARBA00023175"/>
    </source>
</evidence>
<protein>
    <recommendedName>
        <fullName evidence="9">Kinesin-like protein</fullName>
    </recommendedName>
</protein>
<evidence type="ECO:0000313" key="14">
    <source>
        <dbReference type="Proteomes" id="UP000265618"/>
    </source>
</evidence>